<dbReference type="PANTHER" id="PTHR11092">
    <property type="entry name" value="SUGAR NUCLEOTIDE EPIMERASE RELATED"/>
    <property type="match status" value="1"/>
</dbReference>
<sequence>MNIAIAGGTGFVGTALVDELIKAHHTVFILTRHPEKYHNQSRVHYIGWLYEGARPENALNNLDVVINLAGESLNSGRWTAKRKQKITESRLTATKEMNRILAACTHKPSVVINASAIGVYGVSDQLTFSETTESIGEDFLAQTVKLWEHEALRSKIYSNRVVLARFGLILDQQGGALPTMVLPYKLMAGGTIGRGTQWLSWIHIQDVIRGILFCIDQPKISGPVNFTSPEPTQMKPFGQMISSITHRPHWLPIPSFALKLALGEMSMLVLEGQRVQPTKLLHHHFSFSYPTLKQALTDLLT</sequence>
<comment type="caution">
    <text evidence="4">The sequence shown here is derived from an EMBL/GenBank/DDBJ whole genome shotgun (WGS) entry which is preliminary data.</text>
</comment>
<evidence type="ECO:0000259" key="2">
    <source>
        <dbReference type="Pfam" id="PF01370"/>
    </source>
</evidence>
<dbReference type="Gene3D" id="3.40.50.720">
    <property type="entry name" value="NAD(P)-binding Rossmann-like Domain"/>
    <property type="match status" value="1"/>
</dbReference>
<dbReference type="InterPro" id="IPR001509">
    <property type="entry name" value="Epimerase_deHydtase"/>
</dbReference>
<dbReference type="RefSeq" id="WP_119118830.1">
    <property type="nucleotide sequence ID" value="NZ_QWVS01000059.1"/>
</dbReference>
<name>A0A398AW16_9BACI</name>
<proteinExistence type="inferred from homology"/>
<keyword evidence="5" id="KW-1185">Reference proteome</keyword>
<organism evidence="4 5">
    <name type="scientific">Peribacillus asahii</name>
    <dbReference type="NCBI Taxonomy" id="228899"/>
    <lineage>
        <taxon>Bacteria</taxon>
        <taxon>Bacillati</taxon>
        <taxon>Bacillota</taxon>
        <taxon>Bacilli</taxon>
        <taxon>Bacillales</taxon>
        <taxon>Bacillaceae</taxon>
        <taxon>Peribacillus</taxon>
    </lineage>
</organism>
<dbReference type="EMBL" id="QWVS01000059">
    <property type="protein sequence ID" value="RID81791.1"/>
    <property type="molecule type" value="Genomic_DNA"/>
</dbReference>
<dbReference type="Pfam" id="PF08338">
    <property type="entry name" value="DUF1731"/>
    <property type="match status" value="1"/>
</dbReference>
<dbReference type="InterPro" id="IPR010099">
    <property type="entry name" value="SDR39U1"/>
</dbReference>
<dbReference type="PANTHER" id="PTHR11092:SF0">
    <property type="entry name" value="EPIMERASE FAMILY PROTEIN SDR39U1"/>
    <property type="match status" value="1"/>
</dbReference>
<evidence type="ECO:0000313" key="4">
    <source>
        <dbReference type="EMBL" id="RID81791.1"/>
    </source>
</evidence>
<dbReference type="SUPFAM" id="SSF51735">
    <property type="entry name" value="NAD(P)-binding Rossmann-fold domains"/>
    <property type="match status" value="1"/>
</dbReference>
<reference evidence="4 5" key="1">
    <citation type="submission" date="2018-08" db="EMBL/GenBank/DDBJ databases">
        <title>Bacillus jemisoniae sp. nov., Bacillus chryseoplanitiae sp. nov., Bacillus resnikiae sp. nov., and Bacillus frankliniae sp. nov., isolated from Viking spacecraft and associated surfaces.</title>
        <authorList>
            <person name="Seuylemezian A."/>
            <person name="Vaishampayan P."/>
        </authorList>
    </citation>
    <scope>NUCLEOTIDE SEQUENCE [LARGE SCALE GENOMIC DNA]</scope>
    <source>
        <strain evidence="4 5">MA001</strain>
    </source>
</reference>
<protein>
    <submittedName>
        <fullName evidence="4">TIGR01777 family protein</fullName>
    </submittedName>
</protein>
<feature type="domain" description="NAD-dependent epimerase/dehydratase" evidence="2">
    <location>
        <begin position="3"/>
        <end position="219"/>
    </location>
</feature>
<evidence type="ECO:0000256" key="1">
    <source>
        <dbReference type="ARBA" id="ARBA00009353"/>
    </source>
</evidence>
<gene>
    <name evidence="4" type="ORF">D1953_19565</name>
</gene>
<dbReference type="AlphaFoldDB" id="A0A398AW16"/>
<dbReference type="Proteomes" id="UP000266016">
    <property type="component" value="Unassembled WGS sequence"/>
</dbReference>
<dbReference type="InterPro" id="IPR013549">
    <property type="entry name" value="DUF1731"/>
</dbReference>
<evidence type="ECO:0000313" key="5">
    <source>
        <dbReference type="Proteomes" id="UP000266016"/>
    </source>
</evidence>
<dbReference type="CDD" id="cd05242">
    <property type="entry name" value="SDR_a8"/>
    <property type="match status" value="1"/>
</dbReference>
<dbReference type="Pfam" id="PF01370">
    <property type="entry name" value="Epimerase"/>
    <property type="match status" value="1"/>
</dbReference>
<accession>A0A398AW16</accession>
<dbReference type="NCBIfam" id="TIGR01777">
    <property type="entry name" value="yfcH"/>
    <property type="match status" value="1"/>
</dbReference>
<dbReference type="InterPro" id="IPR036291">
    <property type="entry name" value="NAD(P)-bd_dom_sf"/>
</dbReference>
<comment type="similarity">
    <text evidence="1">Belongs to the NAD(P)-dependent epimerase/dehydratase family. SDR39U1 subfamily.</text>
</comment>
<evidence type="ECO:0000259" key="3">
    <source>
        <dbReference type="Pfam" id="PF08338"/>
    </source>
</evidence>
<feature type="domain" description="DUF1731" evidence="3">
    <location>
        <begin position="253"/>
        <end position="299"/>
    </location>
</feature>